<dbReference type="AlphaFoldDB" id="A0A4R2KTR3"/>
<evidence type="ECO:0000256" key="1">
    <source>
        <dbReference type="SAM" id="Coils"/>
    </source>
</evidence>
<keyword evidence="3" id="KW-1185">Reference proteome</keyword>
<sequence length="182" mass="20190">MAGSLQDQLLNAGLADARKAKQLEKAKRKDNRVARKAGVTLVDENKVAAQEALADKARRARELNEARDADARRKAINAQIRQLIENHRLPRAGGDIGFNFTDGKKVKKLYVTGMQQKQLSAGNLAIARLGDGHELVPAPVAHKIAERDDSRVIFCQESGDSGLSAEEQDWYKDYDIPDDLMW</sequence>
<dbReference type="InterPro" id="IPR018636">
    <property type="entry name" value="DUF2058"/>
</dbReference>
<comment type="caution">
    <text evidence="2">The sequence shown here is derived from an EMBL/GenBank/DDBJ whole genome shotgun (WGS) entry which is preliminary data.</text>
</comment>
<keyword evidence="1" id="KW-0175">Coiled coil</keyword>
<proteinExistence type="predicted"/>
<dbReference type="Pfam" id="PF09831">
    <property type="entry name" value="DUF2058"/>
    <property type="match status" value="1"/>
</dbReference>
<feature type="coiled-coil region" evidence="1">
    <location>
        <begin position="46"/>
        <end position="86"/>
    </location>
</feature>
<dbReference type="Proteomes" id="UP000294980">
    <property type="component" value="Unassembled WGS sequence"/>
</dbReference>
<name>A0A4R2KTR3_9GAMM</name>
<dbReference type="OrthoDB" id="5294470at2"/>
<evidence type="ECO:0008006" key="4">
    <source>
        <dbReference type="Google" id="ProtNLM"/>
    </source>
</evidence>
<gene>
    <name evidence="2" type="ORF">EV688_11350</name>
</gene>
<organism evidence="2 3">
    <name type="scientific">Chromatocurvus halotolerans</name>
    <dbReference type="NCBI Taxonomy" id="1132028"/>
    <lineage>
        <taxon>Bacteria</taxon>
        <taxon>Pseudomonadati</taxon>
        <taxon>Pseudomonadota</taxon>
        <taxon>Gammaproteobacteria</taxon>
        <taxon>Cellvibrionales</taxon>
        <taxon>Halieaceae</taxon>
        <taxon>Chromatocurvus</taxon>
    </lineage>
</organism>
<accession>A0A4R2KTR3</accession>
<evidence type="ECO:0000313" key="2">
    <source>
        <dbReference type="EMBL" id="TCO74496.1"/>
    </source>
</evidence>
<evidence type="ECO:0000313" key="3">
    <source>
        <dbReference type="Proteomes" id="UP000294980"/>
    </source>
</evidence>
<dbReference type="EMBL" id="SLWX01000013">
    <property type="protein sequence ID" value="TCO74496.1"/>
    <property type="molecule type" value="Genomic_DNA"/>
</dbReference>
<reference evidence="2 3" key="1">
    <citation type="submission" date="2019-03" db="EMBL/GenBank/DDBJ databases">
        <title>Genomic Encyclopedia of Type Strains, Phase IV (KMG-IV): sequencing the most valuable type-strain genomes for metagenomic binning, comparative biology and taxonomic classification.</title>
        <authorList>
            <person name="Goeker M."/>
        </authorList>
    </citation>
    <scope>NUCLEOTIDE SEQUENCE [LARGE SCALE GENOMIC DNA]</scope>
    <source>
        <strain evidence="2 3">DSM 23344</strain>
    </source>
</reference>
<dbReference type="RefSeq" id="WP_117319027.1">
    <property type="nucleotide sequence ID" value="NZ_QQSW01000017.1"/>
</dbReference>
<protein>
    <recommendedName>
        <fullName evidence="4">Nucleoprotein/polynucleotide-associated enzyme</fullName>
    </recommendedName>
</protein>